<organism evidence="4 5">
    <name type="scientific">Agromyces ramosus</name>
    <dbReference type="NCBI Taxonomy" id="33879"/>
    <lineage>
        <taxon>Bacteria</taxon>
        <taxon>Bacillati</taxon>
        <taxon>Actinomycetota</taxon>
        <taxon>Actinomycetes</taxon>
        <taxon>Micrococcales</taxon>
        <taxon>Microbacteriaceae</taxon>
        <taxon>Agromyces</taxon>
    </lineage>
</organism>
<evidence type="ECO:0000256" key="2">
    <source>
        <dbReference type="ARBA" id="ARBA00022801"/>
    </source>
</evidence>
<proteinExistence type="predicted"/>
<dbReference type="EMBL" id="JAUSYY010000001">
    <property type="protein sequence ID" value="MDQ0895792.1"/>
    <property type="molecule type" value="Genomic_DNA"/>
</dbReference>
<dbReference type="Pfam" id="PF08797">
    <property type="entry name" value="HIRAN"/>
    <property type="match status" value="1"/>
</dbReference>
<evidence type="ECO:0000256" key="1">
    <source>
        <dbReference type="ARBA" id="ARBA00022723"/>
    </source>
</evidence>
<dbReference type="InterPro" id="IPR014905">
    <property type="entry name" value="HIRAN"/>
</dbReference>
<evidence type="ECO:0000313" key="5">
    <source>
        <dbReference type="Proteomes" id="UP001239083"/>
    </source>
</evidence>
<dbReference type="RefSeq" id="WP_307044160.1">
    <property type="nucleotide sequence ID" value="NZ_JAUSYY010000001.1"/>
</dbReference>
<keyword evidence="2" id="KW-0378">Hydrolase</keyword>
<keyword evidence="1" id="KW-0479">Metal-binding</keyword>
<name>A0ABU0RDJ2_9MICO</name>
<dbReference type="InterPro" id="IPR056510">
    <property type="entry name" value="WapI"/>
</dbReference>
<dbReference type="Pfam" id="PF24716">
    <property type="entry name" value="WapI"/>
    <property type="match status" value="1"/>
</dbReference>
<feature type="domain" description="HIRAN" evidence="3">
    <location>
        <begin position="28"/>
        <end position="126"/>
    </location>
</feature>
<evidence type="ECO:0000313" key="4">
    <source>
        <dbReference type="EMBL" id="MDQ0895792.1"/>
    </source>
</evidence>
<gene>
    <name evidence="4" type="ORF">QFZ26_003347</name>
</gene>
<sequence length="289" mass="31646">MPYRGELWLSETTTGKLIPVGNRHLARLGLWAFRVRGVQYRPEAAKAADLNLGKVVRLEREPNNEHDRNAIAVVGTAGKLGYVNKQMAARLAKLIDGGEQFKAIVVGGAPAGEQSSRVQVIAADPALIAHLQGVKSTSVRISSPDGDFVEIRLDGYQFGASDAAPTGGWDENWLLVDGRVKLAEESWEFRDPCLTTWEARELLAWLRAVPPAVDTSIEFTEPNLSLAAVAADPGESILVIRLAGEAAPPSASWDDRWGRGIRMELRVEHALLAVATNEWEQQLQLYPLR</sequence>
<dbReference type="SMART" id="SM00910">
    <property type="entry name" value="HIRAN"/>
    <property type="match status" value="1"/>
</dbReference>
<accession>A0ABU0RDJ2</accession>
<keyword evidence="5" id="KW-1185">Reference proteome</keyword>
<dbReference type="Gene3D" id="3.30.70.2330">
    <property type="match status" value="1"/>
</dbReference>
<evidence type="ECO:0000259" key="3">
    <source>
        <dbReference type="SMART" id="SM00910"/>
    </source>
</evidence>
<comment type="caution">
    <text evidence="4">The sequence shown here is derived from an EMBL/GenBank/DDBJ whole genome shotgun (WGS) entry which is preliminary data.</text>
</comment>
<reference evidence="4 5" key="1">
    <citation type="submission" date="2023-07" db="EMBL/GenBank/DDBJ databases">
        <title>Comparative genomics of wheat-associated soil bacteria to identify genetic determinants of phenazine resistance.</title>
        <authorList>
            <person name="Mouncey N."/>
        </authorList>
    </citation>
    <scope>NUCLEOTIDE SEQUENCE [LARGE SCALE GENOMIC DNA]</scope>
    <source>
        <strain evidence="4 5">V3I3</strain>
    </source>
</reference>
<dbReference type="Proteomes" id="UP001239083">
    <property type="component" value="Unassembled WGS sequence"/>
</dbReference>
<protein>
    <recommendedName>
        <fullName evidence="3">HIRAN domain-containing protein</fullName>
    </recommendedName>
</protein>